<dbReference type="InterPro" id="IPR017900">
    <property type="entry name" value="4Fe4S_Fe_S_CS"/>
</dbReference>
<keyword evidence="6" id="KW-0411">Iron-sulfur</keyword>
<organism evidence="9 10">
    <name type="scientific">Carboxydothermus islandicus</name>
    <dbReference type="NCBI Taxonomy" id="661089"/>
    <lineage>
        <taxon>Bacteria</taxon>
        <taxon>Bacillati</taxon>
        <taxon>Bacillota</taxon>
        <taxon>Clostridia</taxon>
        <taxon>Thermoanaerobacterales</taxon>
        <taxon>Thermoanaerobacteraceae</taxon>
        <taxon>Carboxydothermus</taxon>
    </lineage>
</organism>
<dbReference type="InterPro" id="IPR004017">
    <property type="entry name" value="Cys_rich_dom"/>
</dbReference>
<evidence type="ECO:0000256" key="2">
    <source>
        <dbReference type="ARBA" id="ARBA00022485"/>
    </source>
</evidence>
<evidence type="ECO:0000313" key="10">
    <source>
        <dbReference type="Proteomes" id="UP000187338"/>
    </source>
</evidence>
<dbReference type="EMBL" id="BDJL01000125">
    <property type="protein sequence ID" value="GAV26020.1"/>
    <property type="molecule type" value="Genomic_DNA"/>
</dbReference>
<protein>
    <recommendedName>
        <fullName evidence="11">(Fe-S)-binding protein</fullName>
    </recommendedName>
</protein>
<accession>A0A1L8D4C1</accession>
<dbReference type="GO" id="GO:0051539">
    <property type="term" value="F:4 iron, 4 sulfur cluster binding"/>
    <property type="evidence" value="ECO:0007669"/>
    <property type="project" value="UniProtKB-KW"/>
</dbReference>
<dbReference type="InterPro" id="IPR009051">
    <property type="entry name" value="Helical_ferredxn"/>
</dbReference>
<proteinExistence type="predicted"/>
<evidence type="ECO:0000313" key="9">
    <source>
        <dbReference type="EMBL" id="GAV26020.1"/>
    </source>
</evidence>
<name>A0A1L8D4C1_9THEO</name>
<dbReference type="InterPro" id="IPR017896">
    <property type="entry name" value="4Fe4S_Fe-S-bd"/>
</dbReference>
<keyword evidence="3" id="KW-0479">Metal-binding</keyword>
<dbReference type="OrthoDB" id="9786127at2"/>
<evidence type="ECO:0000256" key="6">
    <source>
        <dbReference type="ARBA" id="ARBA00023014"/>
    </source>
</evidence>
<dbReference type="Pfam" id="PF02754">
    <property type="entry name" value="CCG"/>
    <property type="match status" value="1"/>
</dbReference>
<comment type="caution">
    <text evidence="9">The sequence shown here is derived from an EMBL/GenBank/DDBJ whole genome shotgun (WGS) entry which is preliminary data.</text>
</comment>
<dbReference type="STRING" id="661089.ciss_19530"/>
<evidence type="ECO:0000256" key="1">
    <source>
        <dbReference type="ARBA" id="ARBA00022448"/>
    </source>
</evidence>
<dbReference type="PANTHER" id="PTHR43551:SF1">
    <property type="entry name" value="HETERODISULFIDE REDUCTASE"/>
    <property type="match status" value="1"/>
</dbReference>
<reference evidence="10" key="1">
    <citation type="submission" date="2016-12" db="EMBL/GenBank/DDBJ databases">
        <title>Draft Genome Sequences od Carboxydothermus pertinax and islandicus, Hydrogenogenic Carboxydotrophic Bacteria.</title>
        <authorList>
            <person name="Fukuyama Y."/>
            <person name="Ohmae K."/>
            <person name="Yoneda Y."/>
            <person name="Yoshida T."/>
            <person name="Sako Y."/>
        </authorList>
    </citation>
    <scope>NUCLEOTIDE SEQUENCE [LARGE SCALE GENOMIC DNA]</scope>
    <source>
        <strain evidence="10">SET</strain>
    </source>
</reference>
<evidence type="ECO:0000256" key="5">
    <source>
        <dbReference type="ARBA" id="ARBA00023004"/>
    </source>
</evidence>
<keyword evidence="4" id="KW-0249">Electron transport</keyword>
<evidence type="ECO:0000259" key="8">
    <source>
        <dbReference type="Pfam" id="PF13183"/>
    </source>
</evidence>
<feature type="domain" description="Cysteine-rich" evidence="7">
    <location>
        <begin position="310"/>
        <end position="399"/>
    </location>
</feature>
<keyword evidence="2" id="KW-0004">4Fe-4S</keyword>
<keyword evidence="10" id="KW-1185">Reference proteome</keyword>
<sequence>MSTQKAVDFLKGRLNKKLIASLEVCAHCGICKDSCHYYRASQDPVHTPAYKAEKLRKIYRRYFTPTGKLFPGLVGARDFDEEYARELKDIAFGSCTMCRRCTINCPMGIDTGLIVRTARAMLAAINMVPASLKAGVDLTIESGNNMGVTREEFLETIEWLEEQLQDEVGDSKAKIPVDKKGARVLYMTIPLEVKVYPLSFIALAKIFYAAGEDWTVSSKMFDATNLALFSGEDDLARLHAQRLRDATVELGVKVLAMTECGHGFRAMRWEAENWLGEKFPFEVRHVVELIHEYVTSGRIKLDPSRNTKPVTYHDPCNLARNGGIYKEPREILARAVSDFREMSPSGVENLCCGGGGGMLAMTDYAKSRIAAGKPKVDQIMATEAKEVVAPCHNCMVQLQDLKKHYKMPVNITALSEIVANALVLPGEEKNN</sequence>
<dbReference type="Pfam" id="PF13183">
    <property type="entry name" value="Fer4_8"/>
    <property type="match status" value="1"/>
</dbReference>
<gene>
    <name evidence="9" type="ORF">ciss_19530</name>
</gene>
<dbReference type="PANTHER" id="PTHR43551">
    <property type="entry name" value="FUMARATE REDUCTASE IRON-SULFUR SUBUNIT"/>
    <property type="match status" value="1"/>
</dbReference>
<dbReference type="RefSeq" id="WP_075866205.1">
    <property type="nucleotide sequence ID" value="NZ_BDJL01000125.1"/>
</dbReference>
<evidence type="ECO:0000256" key="4">
    <source>
        <dbReference type="ARBA" id="ARBA00022982"/>
    </source>
</evidence>
<feature type="domain" description="4Fe-4S ferredoxin-type" evidence="8">
    <location>
        <begin position="22"/>
        <end position="109"/>
    </location>
</feature>
<keyword evidence="5" id="KW-0408">Iron</keyword>
<dbReference type="GO" id="GO:0016491">
    <property type="term" value="F:oxidoreductase activity"/>
    <property type="evidence" value="ECO:0007669"/>
    <property type="project" value="UniProtKB-ARBA"/>
</dbReference>
<dbReference type="Gene3D" id="1.10.1060.10">
    <property type="entry name" value="Alpha-helical ferredoxin"/>
    <property type="match status" value="1"/>
</dbReference>
<evidence type="ECO:0000256" key="3">
    <source>
        <dbReference type="ARBA" id="ARBA00022723"/>
    </source>
</evidence>
<dbReference type="SUPFAM" id="SSF46548">
    <property type="entry name" value="alpha-helical ferredoxin"/>
    <property type="match status" value="1"/>
</dbReference>
<dbReference type="Proteomes" id="UP000187338">
    <property type="component" value="Unassembled WGS sequence"/>
</dbReference>
<dbReference type="PROSITE" id="PS00198">
    <property type="entry name" value="4FE4S_FER_1"/>
    <property type="match status" value="1"/>
</dbReference>
<keyword evidence="1" id="KW-0813">Transport</keyword>
<evidence type="ECO:0000259" key="7">
    <source>
        <dbReference type="Pfam" id="PF02754"/>
    </source>
</evidence>
<evidence type="ECO:0008006" key="11">
    <source>
        <dbReference type="Google" id="ProtNLM"/>
    </source>
</evidence>
<dbReference type="AlphaFoldDB" id="A0A1L8D4C1"/>
<dbReference type="GO" id="GO:0046872">
    <property type="term" value="F:metal ion binding"/>
    <property type="evidence" value="ECO:0007669"/>
    <property type="project" value="UniProtKB-KW"/>
</dbReference>